<organism evidence="1 2">
    <name type="scientific">Guyanagaster necrorhizus</name>
    <dbReference type="NCBI Taxonomy" id="856835"/>
    <lineage>
        <taxon>Eukaryota</taxon>
        <taxon>Fungi</taxon>
        <taxon>Dikarya</taxon>
        <taxon>Basidiomycota</taxon>
        <taxon>Agaricomycotina</taxon>
        <taxon>Agaricomycetes</taxon>
        <taxon>Agaricomycetidae</taxon>
        <taxon>Agaricales</taxon>
        <taxon>Marasmiineae</taxon>
        <taxon>Physalacriaceae</taxon>
        <taxon>Guyanagaster</taxon>
    </lineage>
</organism>
<dbReference type="AlphaFoldDB" id="A0A9P7VT18"/>
<evidence type="ECO:0000313" key="1">
    <source>
        <dbReference type="EMBL" id="KAG7446394.1"/>
    </source>
</evidence>
<protein>
    <submittedName>
        <fullName evidence="1">Uncharacterized protein</fullName>
    </submittedName>
</protein>
<dbReference type="OrthoDB" id="2991206at2759"/>
<evidence type="ECO:0000313" key="2">
    <source>
        <dbReference type="Proteomes" id="UP000812287"/>
    </source>
</evidence>
<sequence length="446" mass="48492">MSASQTGAGFRIRGPSFFGWIPIVWAALKLKEAHECEPKSFASDEEGAAVAAADHLPSYTDDDNEEAVSLLNTEDAATRRMKHKRPKACCMCCGLNCSLFWKALGIVFTGFGLFYTIQLIKWAVAPAPTGLENMPAYSSSLGCLTAPYVFEGGKTTVQVPVGDKFEHSIDIHGGAVGTIVLAEGTADSADVSYQVTMRTDNESLLKHVSLAYPTEQMKNSRLLVSTPRLEESSCMRFDIIMHIPPNLKKLHVASHTLTHVQFDPDSQVDLDSVFVTLYATKRNNLILPHERFLADALILEVYRGWIVGDAAVVNRTSIVTQRGDGVANVRVHPVSSTFPASFDTVTGAGRTDVSYIESPSSSHRPIRSDHTSSMNGDIYLSYRDARFSGLVALHSGSYSATGLQSATELPGSRDGKSGKAWTHYVGDQDGGDEILVNSRGWTGLYF</sequence>
<dbReference type="Proteomes" id="UP000812287">
    <property type="component" value="Unassembled WGS sequence"/>
</dbReference>
<dbReference type="RefSeq" id="XP_043039894.1">
    <property type="nucleotide sequence ID" value="XM_043183201.1"/>
</dbReference>
<keyword evidence="2" id="KW-1185">Reference proteome</keyword>
<reference evidence="1" key="1">
    <citation type="submission" date="2020-11" db="EMBL/GenBank/DDBJ databases">
        <title>Adaptations for nitrogen fixation in a non-lichenized fungal sporocarp promotes dispersal by wood-feeding termites.</title>
        <authorList>
            <consortium name="DOE Joint Genome Institute"/>
            <person name="Koch R.A."/>
            <person name="Yoon G."/>
            <person name="Arayal U."/>
            <person name="Lail K."/>
            <person name="Amirebrahimi M."/>
            <person name="Labutti K."/>
            <person name="Lipzen A."/>
            <person name="Riley R."/>
            <person name="Barry K."/>
            <person name="Henrissat B."/>
            <person name="Grigoriev I.V."/>
            <person name="Herr J.R."/>
            <person name="Aime M.C."/>
        </authorList>
    </citation>
    <scope>NUCLEOTIDE SEQUENCE</scope>
    <source>
        <strain evidence="1">MCA 3950</strain>
    </source>
</reference>
<proteinExistence type="predicted"/>
<dbReference type="GeneID" id="66105498"/>
<dbReference type="EMBL" id="MU250534">
    <property type="protein sequence ID" value="KAG7446394.1"/>
    <property type="molecule type" value="Genomic_DNA"/>
</dbReference>
<gene>
    <name evidence="1" type="ORF">BT62DRAFT_895075</name>
</gene>
<comment type="caution">
    <text evidence="1">The sequence shown here is derived from an EMBL/GenBank/DDBJ whole genome shotgun (WGS) entry which is preliminary data.</text>
</comment>
<name>A0A9P7VT18_9AGAR</name>
<accession>A0A9P7VT18</accession>